<proteinExistence type="predicted"/>
<comment type="caution">
    <text evidence="1">The sequence shown here is derived from an EMBL/GenBank/DDBJ whole genome shotgun (WGS) entry which is preliminary data.</text>
</comment>
<keyword evidence="1" id="KW-0808">Transferase</keyword>
<accession>A0A7W6GWH8</accession>
<dbReference type="GO" id="GO:0008168">
    <property type="term" value="F:methyltransferase activity"/>
    <property type="evidence" value="ECO:0007669"/>
    <property type="project" value="UniProtKB-KW"/>
</dbReference>
<keyword evidence="1" id="KW-0489">Methyltransferase</keyword>
<protein>
    <submittedName>
        <fullName evidence="1">2-polyprenyl-3-methyl-5-hydroxy-6-metoxy-1, 4-benzoquinol methylase</fullName>
    </submittedName>
</protein>
<sequence length="262" mass="29567">MIDTFAVGEHQTRSLQVDEIQSSQYGFPYHYIPSNVKFPNFARNWGFAASYIAAIELVEDWLTLSNPQPGHRHMDFGCGDGGFVNALAARDRLGNVSFSGIDFDANAIRWAEMFSVVSGTFRARDIATLPEKSYDSGTLIEVFEHVPPSEGDAFVEAISRALKPSAPLFVTVPSTEKPLIDKHYRHFDFDTISTCFMENFTVEEVFGFEKRTPMMRMANRLMRNGRIYMELKALSRLEISQLAQKHDQLAGAGRIGLLLRKK</sequence>
<dbReference type="RefSeq" id="WP_183970309.1">
    <property type="nucleotide sequence ID" value="NZ_JACIEJ010000024.1"/>
</dbReference>
<name>A0A7W6GWH8_9RHOB</name>
<keyword evidence="2" id="KW-1185">Reference proteome</keyword>
<evidence type="ECO:0000313" key="1">
    <source>
        <dbReference type="EMBL" id="MBB3988459.1"/>
    </source>
</evidence>
<reference evidence="1 2" key="1">
    <citation type="submission" date="2020-08" db="EMBL/GenBank/DDBJ databases">
        <title>Genomic Encyclopedia of Type Strains, Phase IV (KMG-IV): sequencing the most valuable type-strain genomes for metagenomic binning, comparative biology and taxonomic classification.</title>
        <authorList>
            <person name="Goeker M."/>
        </authorList>
    </citation>
    <scope>NUCLEOTIDE SEQUENCE [LARGE SCALE GENOMIC DNA]</scope>
    <source>
        <strain evidence="1 2">DSM 102235</strain>
    </source>
</reference>
<dbReference type="Gene3D" id="3.40.50.150">
    <property type="entry name" value="Vaccinia Virus protein VP39"/>
    <property type="match status" value="1"/>
</dbReference>
<dbReference type="EMBL" id="JACIEJ010000024">
    <property type="protein sequence ID" value="MBB3988459.1"/>
    <property type="molecule type" value="Genomic_DNA"/>
</dbReference>
<organism evidence="1 2">
    <name type="scientific">Sagittula marina</name>
    <dbReference type="NCBI Taxonomy" id="943940"/>
    <lineage>
        <taxon>Bacteria</taxon>
        <taxon>Pseudomonadati</taxon>
        <taxon>Pseudomonadota</taxon>
        <taxon>Alphaproteobacteria</taxon>
        <taxon>Rhodobacterales</taxon>
        <taxon>Roseobacteraceae</taxon>
        <taxon>Sagittula</taxon>
    </lineage>
</organism>
<evidence type="ECO:0000313" key="2">
    <source>
        <dbReference type="Proteomes" id="UP000541426"/>
    </source>
</evidence>
<dbReference type="CDD" id="cd02440">
    <property type="entry name" value="AdoMet_MTases"/>
    <property type="match status" value="1"/>
</dbReference>
<dbReference type="Pfam" id="PF13489">
    <property type="entry name" value="Methyltransf_23"/>
    <property type="match status" value="1"/>
</dbReference>
<gene>
    <name evidence="1" type="ORF">GGQ68_004816</name>
</gene>
<dbReference type="InterPro" id="IPR029063">
    <property type="entry name" value="SAM-dependent_MTases_sf"/>
</dbReference>
<dbReference type="Proteomes" id="UP000541426">
    <property type="component" value="Unassembled WGS sequence"/>
</dbReference>
<dbReference type="SUPFAM" id="SSF53335">
    <property type="entry name" value="S-adenosyl-L-methionine-dependent methyltransferases"/>
    <property type="match status" value="1"/>
</dbReference>
<dbReference type="AlphaFoldDB" id="A0A7W6GWH8"/>
<dbReference type="GO" id="GO:0032259">
    <property type="term" value="P:methylation"/>
    <property type="evidence" value="ECO:0007669"/>
    <property type="project" value="UniProtKB-KW"/>
</dbReference>